<evidence type="ECO:0000313" key="1">
    <source>
        <dbReference type="EMBL" id="AFZ49456.1"/>
    </source>
</evidence>
<protein>
    <submittedName>
        <fullName evidence="1">Late competence development protein ComFB</fullName>
    </submittedName>
</protein>
<keyword evidence="2" id="KW-1185">Reference proteome</keyword>
<dbReference type="STRING" id="13035.Dacsa_0696"/>
<proteinExistence type="predicted"/>
<dbReference type="EMBL" id="CP003944">
    <property type="protein sequence ID" value="AFZ49456.1"/>
    <property type="molecule type" value="Genomic_DNA"/>
</dbReference>
<gene>
    <name evidence="1" type="ORF">Dacsa_0696</name>
</gene>
<accession>K9YR93</accession>
<dbReference type="Proteomes" id="UP000010482">
    <property type="component" value="Chromosome"/>
</dbReference>
<reference evidence="1" key="1">
    <citation type="submission" date="2012-04" db="EMBL/GenBank/DDBJ databases">
        <title>Finished genome of Dactylococcopsis salina PCC 8305.</title>
        <authorList>
            <consortium name="US DOE Joint Genome Institute"/>
            <person name="Gugger M."/>
            <person name="Coursin T."/>
            <person name="Rippka R."/>
            <person name="Tandeau De Marsac N."/>
            <person name="Huntemann M."/>
            <person name="Wei C.-L."/>
            <person name="Han J."/>
            <person name="Detter J.C."/>
            <person name="Han C."/>
            <person name="Tapia R."/>
            <person name="Daligault H."/>
            <person name="Chen A."/>
            <person name="Krypides N."/>
            <person name="Mavromatis K."/>
            <person name="Markowitz V."/>
            <person name="Szeto E."/>
            <person name="Ivanova N."/>
            <person name="Ovchinnikova G."/>
            <person name="Pagani I."/>
            <person name="Pati A."/>
            <person name="Goodwin L."/>
            <person name="Peters L."/>
            <person name="Pitluck S."/>
            <person name="Woyke T."/>
            <person name="Kerfeld C."/>
        </authorList>
    </citation>
    <scope>NUCLEOTIDE SEQUENCE [LARGE SCALE GENOMIC DNA]</scope>
    <source>
        <strain evidence="1">PCC 8305</strain>
    </source>
</reference>
<evidence type="ECO:0000313" key="2">
    <source>
        <dbReference type="Proteomes" id="UP000010482"/>
    </source>
</evidence>
<dbReference type="Pfam" id="PF10719">
    <property type="entry name" value="ComFB"/>
    <property type="match status" value="1"/>
</dbReference>
<organism evidence="1 2">
    <name type="scientific">Dactylococcopsis salina (strain PCC 8305)</name>
    <name type="common">Myxobactron salinum</name>
    <dbReference type="NCBI Taxonomy" id="13035"/>
    <lineage>
        <taxon>Bacteria</taxon>
        <taxon>Bacillati</taxon>
        <taxon>Cyanobacteriota</taxon>
        <taxon>Cyanophyceae</taxon>
        <taxon>Nodosilineales</taxon>
        <taxon>Cymatolegaceae</taxon>
        <taxon>Dactylococcopsis</taxon>
    </lineage>
</organism>
<dbReference type="KEGG" id="dsl:Dacsa_0696"/>
<name>K9YR93_DACS8</name>
<dbReference type="AlphaFoldDB" id="K9YR93"/>
<sequence>MNVMENLVAIEVEKQLKSFPQKRIENISKLDVITYALNRLPPLYAASKEGMAKQTEEGKENYQEKIKLTVQLAIAQVRRDPIRKATRITSPSYLGKMSVEGSDGV</sequence>
<dbReference type="InterPro" id="IPR019657">
    <property type="entry name" value="ComFB"/>
</dbReference>
<dbReference type="HOGENOM" id="CLU_2271199_0_0_3"/>